<evidence type="ECO:0000256" key="2">
    <source>
        <dbReference type="ARBA" id="ARBA00023136"/>
    </source>
</evidence>
<dbReference type="GeneID" id="58091270"/>
<comment type="subcellular location">
    <subcellularLocation>
        <location evidence="1">Membrane</location>
    </subcellularLocation>
</comment>
<accession>A0A4Q9WDT5</accession>
<feature type="compositionally biased region" description="Polar residues" evidence="3">
    <location>
        <begin position="289"/>
        <end position="299"/>
    </location>
</feature>
<evidence type="ECO:0000259" key="5">
    <source>
        <dbReference type="Pfam" id="PF00144"/>
    </source>
</evidence>
<dbReference type="EMBL" id="SCHB01000001">
    <property type="protein sequence ID" value="TBW73489.1"/>
    <property type="molecule type" value="Genomic_DNA"/>
</dbReference>
<dbReference type="InterPro" id="IPR012338">
    <property type="entry name" value="Beta-lactam/transpept-like"/>
</dbReference>
<dbReference type="PANTHER" id="PTHR46825">
    <property type="entry name" value="D-ALANYL-D-ALANINE-CARBOXYPEPTIDASE/ENDOPEPTIDASE AMPH"/>
    <property type="match status" value="1"/>
</dbReference>
<feature type="transmembrane region" description="Helical" evidence="4">
    <location>
        <begin position="477"/>
        <end position="498"/>
    </location>
</feature>
<feature type="region of interest" description="Disordered" evidence="3">
    <location>
        <begin position="289"/>
        <end position="309"/>
    </location>
</feature>
<dbReference type="Pfam" id="PF00144">
    <property type="entry name" value="Beta-lactamase"/>
    <property type="match status" value="1"/>
</dbReference>
<comment type="caution">
    <text evidence="6">The sequence shown here is derived from an EMBL/GenBank/DDBJ whole genome shotgun (WGS) entry which is preliminary data.</text>
</comment>
<keyword evidence="2 4" id="KW-0472">Membrane</keyword>
<sequence>MKKKIFAFLGGTILVVTILTIAMIINHHINQKKTETMLSKSSQHYIDKIITSEMDSGHIPGLSVLIMKDNKVYLNKGYGYANTSTKVKATPKTRYEIASNTKAFTGYAILQLENEGKLHLSDKVSKYVPGFYMKYKDKRIDDITINQLIAQTSGIPGDITDNDTITSKNDSLSGIVDSIKGRELNNKPGDQFEYSNMNYDILGLIVQKVSGQSYSSYLENQIFSPLNMHQTYVKGDTEKKGSTAQGYEIKHGKAVKDNPKYNVGDGPAAYMVSSTKDLESWMSRQLNPTQATQSLVQSSHKPKVKTADDNKAPSYATGWFVDDSEANTIVYHPGTLENFSSYILLNKKKNYGIVVLANAYSDKTPDIAEDLNSQILNNKNYTTIENAINQSSLVSYVIITLSLFITIAIAFYMLRRIINIYHGTFVIHVQWKLLGYFLIIMAVFISLMTAIYLLPDLVMGNTNWDFIMVWLPLHAKLALWSVMLTILCATITLVTMLFSKKKR</sequence>
<name>A0A4Q9WDT5_STALU</name>
<evidence type="ECO:0000256" key="1">
    <source>
        <dbReference type="ARBA" id="ARBA00004370"/>
    </source>
</evidence>
<dbReference type="GO" id="GO:0016020">
    <property type="term" value="C:membrane"/>
    <property type="evidence" value="ECO:0007669"/>
    <property type="project" value="UniProtKB-SubCell"/>
</dbReference>
<proteinExistence type="predicted"/>
<feature type="domain" description="Beta-lactamase-related" evidence="5">
    <location>
        <begin position="46"/>
        <end position="362"/>
    </location>
</feature>
<dbReference type="RefSeq" id="WP_002492815.1">
    <property type="nucleotide sequence ID" value="NZ_AP021848.1"/>
</dbReference>
<dbReference type="SUPFAM" id="SSF56601">
    <property type="entry name" value="beta-lactamase/transpeptidase-like"/>
    <property type="match status" value="1"/>
</dbReference>
<organism evidence="6 7">
    <name type="scientific">Staphylococcus lugdunensis</name>
    <dbReference type="NCBI Taxonomy" id="28035"/>
    <lineage>
        <taxon>Bacteria</taxon>
        <taxon>Bacillati</taxon>
        <taxon>Bacillota</taxon>
        <taxon>Bacilli</taxon>
        <taxon>Bacillales</taxon>
        <taxon>Staphylococcaceae</taxon>
        <taxon>Staphylococcus</taxon>
    </lineage>
</organism>
<evidence type="ECO:0000256" key="3">
    <source>
        <dbReference type="SAM" id="MobiDB-lite"/>
    </source>
</evidence>
<dbReference type="GO" id="GO:0016787">
    <property type="term" value="F:hydrolase activity"/>
    <property type="evidence" value="ECO:0007669"/>
    <property type="project" value="UniProtKB-KW"/>
</dbReference>
<keyword evidence="4" id="KW-0812">Transmembrane</keyword>
<evidence type="ECO:0000313" key="7">
    <source>
        <dbReference type="Proteomes" id="UP000293637"/>
    </source>
</evidence>
<dbReference type="Proteomes" id="UP000293637">
    <property type="component" value="Unassembled WGS sequence"/>
</dbReference>
<protein>
    <submittedName>
        <fullName evidence="6">Serine hydrolase FLP</fullName>
    </submittedName>
</protein>
<keyword evidence="6" id="KW-0378">Hydrolase</keyword>
<dbReference type="Gene3D" id="3.40.710.10">
    <property type="entry name" value="DD-peptidase/beta-lactamase superfamily"/>
    <property type="match status" value="1"/>
</dbReference>
<dbReference type="AlphaFoldDB" id="A0A4Q9WDT5"/>
<gene>
    <name evidence="6" type="ORF">EQ812_01405</name>
</gene>
<feature type="transmembrane region" description="Helical" evidence="4">
    <location>
        <begin position="434"/>
        <end position="454"/>
    </location>
</feature>
<keyword evidence="4" id="KW-1133">Transmembrane helix</keyword>
<evidence type="ECO:0000256" key="4">
    <source>
        <dbReference type="SAM" id="Phobius"/>
    </source>
</evidence>
<dbReference type="InterPro" id="IPR001466">
    <property type="entry name" value="Beta-lactam-related"/>
</dbReference>
<feature type="transmembrane region" description="Helical" evidence="4">
    <location>
        <begin position="5"/>
        <end position="25"/>
    </location>
</feature>
<dbReference type="PANTHER" id="PTHR46825:SF11">
    <property type="entry name" value="PENICILLIN-BINDING PROTEIN 4"/>
    <property type="match status" value="1"/>
</dbReference>
<reference evidence="6 7" key="1">
    <citation type="journal article" date="2019" name="Sci. Transl. Med.">
        <title>Quorum sensing between bacterial species on the skin protects against epidermal injury in atopic dermatitis.</title>
        <authorList>
            <person name="Williams M.R."/>
        </authorList>
    </citation>
    <scope>NUCLEOTIDE SEQUENCE [LARGE SCALE GENOMIC DNA]</scope>
    <source>
        <strain evidence="6 7">E7</strain>
    </source>
</reference>
<dbReference type="InterPro" id="IPR050491">
    <property type="entry name" value="AmpC-like"/>
</dbReference>
<feature type="transmembrane region" description="Helical" evidence="4">
    <location>
        <begin position="393"/>
        <end position="414"/>
    </location>
</feature>
<evidence type="ECO:0000313" key="6">
    <source>
        <dbReference type="EMBL" id="TBW73489.1"/>
    </source>
</evidence>